<dbReference type="Proteomes" id="UP000814140">
    <property type="component" value="Unassembled WGS sequence"/>
</dbReference>
<evidence type="ECO:0000313" key="2">
    <source>
        <dbReference type="Proteomes" id="UP000814140"/>
    </source>
</evidence>
<comment type="caution">
    <text evidence="1">The sequence shown here is derived from an EMBL/GenBank/DDBJ whole genome shotgun (WGS) entry which is preliminary data.</text>
</comment>
<evidence type="ECO:0000313" key="1">
    <source>
        <dbReference type="EMBL" id="KAI0059796.1"/>
    </source>
</evidence>
<organism evidence="1 2">
    <name type="scientific">Artomyces pyxidatus</name>
    <dbReference type="NCBI Taxonomy" id="48021"/>
    <lineage>
        <taxon>Eukaryota</taxon>
        <taxon>Fungi</taxon>
        <taxon>Dikarya</taxon>
        <taxon>Basidiomycota</taxon>
        <taxon>Agaricomycotina</taxon>
        <taxon>Agaricomycetes</taxon>
        <taxon>Russulales</taxon>
        <taxon>Auriscalpiaceae</taxon>
        <taxon>Artomyces</taxon>
    </lineage>
</organism>
<keyword evidence="2" id="KW-1185">Reference proteome</keyword>
<dbReference type="EMBL" id="MU277223">
    <property type="protein sequence ID" value="KAI0059796.1"/>
    <property type="molecule type" value="Genomic_DNA"/>
</dbReference>
<name>A0ACB8SVT1_9AGAM</name>
<reference evidence="1" key="2">
    <citation type="journal article" date="2022" name="New Phytol.">
        <title>Evolutionary transition to the ectomycorrhizal habit in the genomes of a hyperdiverse lineage of mushroom-forming fungi.</title>
        <authorList>
            <person name="Looney B."/>
            <person name="Miyauchi S."/>
            <person name="Morin E."/>
            <person name="Drula E."/>
            <person name="Courty P.E."/>
            <person name="Kohler A."/>
            <person name="Kuo A."/>
            <person name="LaButti K."/>
            <person name="Pangilinan J."/>
            <person name="Lipzen A."/>
            <person name="Riley R."/>
            <person name="Andreopoulos W."/>
            <person name="He G."/>
            <person name="Johnson J."/>
            <person name="Nolan M."/>
            <person name="Tritt A."/>
            <person name="Barry K.W."/>
            <person name="Grigoriev I.V."/>
            <person name="Nagy L.G."/>
            <person name="Hibbett D."/>
            <person name="Henrissat B."/>
            <person name="Matheny P.B."/>
            <person name="Labbe J."/>
            <person name="Martin F.M."/>
        </authorList>
    </citation>
    <scope>NUCLEOTIDE SEQUENCE</scope>
    <source>
        <strain evidence="1">HHB10654</strain>
    </source>
</reference>
<sequence>MQSTRSSTLARKVIDVFGDFSQMDLAWAINTVARFDPVDTPYIAKMLRSSLGLHPKDIYRIRPYLLALYAARERIGAVPIARASEDEKETMTVLMREIASLPVEPGVLLRVSMELKMSRLEGSRRRTIRKEREVYQTLAMRGHTQLVKELKATQFWM</sequence>
<accession>A0ACB8SVT1</accession>
<protein>
    <submittedName>
        <fullName evidence="1">Uncharacterized protein</fullName>
    </submittedName>
</protein>
<gene>
    <name evidence="1" type="ORF">BV25DRAFT_1840040</name>
</gene>
<reference evidence="1" key="1">
    <citation type="submission" date="2021-03" db="EMBL/GenBank/DDBJ databases">
        <authorList>
            <consortium name="DOE Joint Genome Institute"/>
            <person name="Ahrendt S."/>
            <person name="Looney B.P."/>
            <person name="Miyauchi S."/>
            <person name="Morin E."/>
            <person name="Drula E."/>
            <person name="Courty P.E."/>
            <person name="Chicoki N."/>
            <person name="Fauchery L."/>
            <person name="Kohler A."/>
            <person name="Kuo A."/>
            <person name="Labutti K."/>
            <person name="Pangilinan J."/>
            <person name="Lipzen A."/>
            <person name="Riley R."/>
            <person name="Andreopoulos W."/>
            <person name="He G."/>
            <person name="Johnson J."/>
            <person name="Barry K.W."/>
            <person name="Grigoriev I.V."/>
            <person name="Nagy L."/>
            <person name="Hibbett D."/>
            <person name="Henrissat B."/>
            <person name="Matheny P.B."/>
            <person name="Labbe J."/>
            <person name="Martin F."/>
        </authorList>
    </citation>
    <scope>NUCLEOTIDE SEQUENCE</scope>
    <source>
        <strain evidence="1">HHB10654</strain>
    </source>
</reference>
<proteinExistence type="predicted"/>